<dbReference type="Proteomes" id="UP001057402">
    <property type="component" value="Chromosome 12"/>
</dbReference>
<accession>A0ACB9KZB8</accession>
<reference evidence="2" key="1">
    <citation type="journal article" date="2023" name="Front. Plant Sci.">
        <title>Chromosomal-level genome assembly of Melastoma candidum provides insights into trichome evolution.</title>
        <authorList>
            <person name="Zhong Y."/>
            <person name="Wu W."/>
            <person name="Sun C."/>
            <person name="Zou P."/>
            <person name="Liu Y."/>
            <person name="Dai S."/>
            <person name="Zhou R."/>
        </authorList>
    </citation>
    <scope>NUCLEOTIDE SEQUENCE [LARGE SCALE GENOMIC DNA]</scope>
</reference>
<keyword evidence="2" id="KW-1185">Reference proteome</keyword>
<name>A0ACB9KZB8_9MYRT</name>
<protein>
    <submittedName>
        <fullName evidence="1">Uncharacterized protein</fullName>
    </submittedName>
</protein>
<proteinExistence type="predicted"/>
<evidence type="ECO:0000313" key="2">
    <source>
        <dbReference type="Proteomes" id="UP001057402"/>
    </source>
</evidence>
<gene>
    <name evidence="1" type="ORF">MLD38_038494</name>
</gene>
<comment type="caution">
    <text evidence="1">The sequence shown here is derived from an EMBL/GenBank/DDBJ whole genome shotgun (WGS) entry which is preliminary data.</text>
</comment>
<organism evidence="1 2">
    <name type="scientific">Melastoma candidum</name>
    <dbReference type="NCBI Taxonomy" id="119954"/>
    <lineage>
        <taxon>Eukaryota</taxon>
        <taxon>Viridiplantae</taxon>
        <taxon>Streptophyta</taxon>
        <taxon>Embryophyta</taxon>
        <taxon>Tracheophyta</taxon>
        <taxon>Spermatophyta</taxon>
        <taxon>Magnoliopsida</taxon>
        <taxon>eudicotyledons</taxon>
        <taxon>Gunneridae</taxon>
        <taxon>Pentapetalae</taxon>
        <taxon>rosids</taxon>
        <taxon>malvids</taxon>
        <taxon>Myrtales</taxon>
        <taxon>Melastomataceae</taxon>
        <taxon>Melastomatoideae</taxon>
        <taxon>Melastomateae</taxon>
        <taxon>Melastoma</taxon>
    </lineage>
</organism>
<evidence type="ECO:0000313" key="1">
    <source>
        <dbReference type="EMBL" id="KAI4302787.1"/>
    </source>
</evidence>
<dbReference type="EMBL" id="CM042891">
    <property type="protein sequence ID" value="KAI4302787.1"/>
    <property type="molecule type" value="Genomic_DNA"/>
</dbReference>
<sequence length="117" mass="12617">MYISSISNSQSWVLHLPKEEDVSDPVDVTFAKHGKLDIMYNNAGVMDKFACPIVDTALSGLDRYGMLGLAGNLAAQLGEFGIRVNCVAPYAVKGTGIANRLSDPEIMDPKVMEQLAV</sequence>